<accession>A0A1X7EKD9</accession>
<sequence length="120" mass="13532">MSRDTGNALNSDELRKLRHVSARIPEVLARQVDIIQERHRLRHFSEAITLVIDHGLSALARARVEEDQIEATILRIEDMMVTQLALLNVGLEVDAEAVAETRTAILEEWSRRGRRGGPTS</sequence>
<organism evidence="1 2">
    <name type="scientific">Azospirillum oryzae</name>
    <dbReference type="NCBI Taxonomy" id="286727"/>
    <lineage>
        <taxon>Bacteria</taxon>
        <taxon>Pseudomonadati</taxon>
        <taxon>Pseudomonadota</taxon>
        <taxon>Alphaproteobacteria</taxon>
        <taxon>Rhodospirillales</taxon>
        <taxon>Azospirillaceae</taxon>
        <taxon>Azospirillum</taxon>
    </lineage>
</organism>
<dbReference type="EMBL" id="FXAK01000002">
    <property type="protein sequence ID" value="SMF35363.1"/>
    <property type="molecule type" value="Genomic_DNA"/>
</dbReference>
<dbReference type="AlphaFoldDB" id="A0A1X7EKD9"/>
<gene>
    <name evidence="1" type="ORF">SAMN02982917_1790</name>
</gene>
<evidence type="ECO:0000313" key="2">
    <source>
        <dbReference type="Proteomes" id="UP000192936"/>
    </source>
</evidence>
<protein>
    <submittedName>
        <fullName evidence="1">Uncharacterized protein</fullName>
    </submittedName>
</protein>
<dbReference type="Proteomes" id="UP000192936">
    <property type="component" value="Unassembled WGS sequence"/>
</dbReference>
<dbReference type="STRING" id="286727.SAMN02982917_1790"/>
<name>A0A1X7EKD9_9PROT</name>
<proteinExistence type="predicted"/>
<dbReference type="OrthoDB" id="7305021at2"/>
<dbReference type="RefSeq" id="WP_085084321.1">
    <property type="nucleotide sequence ID" value="NZ_FXAK01000002.1"/>
</dbReference>
<evidence type="ECO:0000313" key="1">
    <source>
        <dbReference type="EMBL" id="SMF35363.1"/>
    </source>
</evidence>
<reference evidence="1 2" key="1">
    <citation type="submission" date="2017-04" db="EMBL/GenBank/DDBJ databases">
        <authorList>
            <person name="Afonso C.L."/>
            <person name="Miller P.J."/>
            <person name="Scott M.A."/>
            <person name="Spackman E."/>
            <person name="Goraichik I."/>
            <person name="Dimitrov K.M."/>
            <person name="Suarez D.L."/>
            <person name="Swayne D.E."/>
        </authorList>
    </citation>
    <scope>NUCLEOTIDE SEQUENCE [LARGE SCALE GENOMIC DNA]</scope>
    <source>
        <strain evidence="1 2">A2P</strain>
    </source>
</reference>